<comment type="caution">
    <text evidence="1">The sequence shown here is derived from an EMBL/GenBank/DDBJ whole genome shotgun (WGS) entry which is preliminary data.</text>
</comment>
<proteinExistence type="predicted"/>
<evidence type="ECO:0000313" key="1">
    <source>
        <dbReference type="EMBL" id="MDP0398537.1"/>
    </source>
</evidence>
<organism evidence="1 2">
    <name type="scientific">Tsukamurella strandjordii</name>
    <dbReference type="NCBI Taxonomy" id="147577"/>
    <lineage>
        <taxon>Bacteria</taxon>
        <taxon>Bacillati</taxon>
        <taxon>Actinomycetota</taxon>
        <taxon>Actinomycetes</taxon>
        <taxon>Mycobacteriales</taxon>
        <taxon>Tsukamurellaceae</taxon>
        <taxon>Tsukamurella</taxon>
    </lineage>
</organism>
<keyword evidence="2" id="KW-1185">Reference proteome</keyword>
<dbReference type="EMBL" id="JAUTIX010000003">
    <property type="protein sequence ID" value="MDP0398537.1"/>
    <property type="molecule type" value="Genomic_DNA"/>
</dbReference>
<reference evidence="1" key="1">
    <citation type="submission" date="2023-08" db="EMBL/GenBank/DDBJ databases">
        <title>The draft genome of Tsukamurella strandjordii strain 050030.</title>
        <authorList>
            <person name="Zhao F."/>
            <person name="Feng Y."/>
            <person name="Zong Z."/>
        </authorList>
    </citation>
    <scope>NUCLEOTIDE SEQUENCE</scope>
    <source>
        <strain evidence="1">050030</strain>
    </source>
</reference>
<dbReference type="RefSeq" id="WP_305111371.1">
    <property type="nucleotide sequence ID" value="NZ_JAUTIX010000003.1"/>
</dbReference>
<dbReference type="AlphaFoldDB" id="A0AA90N9V8"/>
<evidence type="ECO:0000313" key="2">
    <source>
        <dbReference type="Proteomes" id="UP001178281"/>
    </source>
</evidence>
<protein>
    <submittedName>
        <fullName evidence="1">Uncharacterized protein</fullName>
    </submittedName>
</protein>
<name>A0AA90N9V8_9ACTN</name>
<dbReference type="Proteomes" id="UP001178281">
    <property type="component" value="Unassembled WGS sequence"/>
</dbReference>
<sequence>MPMEQGPSPQWKTAPKEVRDSWRLLNAKHREGLGGTGRFNTFIWWLHVCTDAGVSPDHIWEMCHRPLSPLRDSYIESEFPPHRHSHLWGLIAGTKKKEN</sequence>
<accession>A0AA90N9V8</accession>
<gene>
    <name evidence="1" type="ORF">Q7X28_11415</name>
</gene>